<feature type="signal peptide" evidence="3">
    <location>
        <begin position="1"/>
        <end position="47"/>
    </location>
</feature>
<feature type="compositionally biased region" description="Basic and acidic residues" evidence="1">
    <location>
        <begin position="68"/>
        <end position="79"/>
    </location>
</feature>
<keyword evidence="2" id="KW-0812">Transmembrane</keyword>
<evidence type="ECO:0000313" key="5">
    <source>
        <dbReference type="EMBL" id="GAA2628920.1"/>
    </source>
</evidence>
<dbReference type="Proteomes" id="UP001500151">
    <property type="component" value="Unassembled WGS sequence"/>
</dbReference>
<evidence type="ECO:0000313" key="6">
    <source>
        <dbReference type="Proteomes" id="UP001500151"/>
    </source>
</evidence>
<gene>
    <name evidence="5" type="ORF">GCM10010307_19270</name>
</gene>
<accession>A0ABN3QKJ7</accession>
<organism evidence="5 6">
    <name type="scientific">Streptomyces vastus</name>
    <dbReference type="NCBI Taxonomy" id="285451"/>
    <lineage>
        <taxon>Bacteria</taxon>
        <taxon>Bacillati</taxon>
        <taxon>Actinomycetota</taxon>
        <taxon>Actinomycetes</taxon>
        <taxon>Kitasatosporales</taxon>
        <taxon>Streptomycetaceae</taxon>
        <taxon>Streptomyces</taxon>
    </lineage>
</organism>
<reference evidence="5 6" key="1">
    <citation type="journal article" date="2019" name="Int. J. Syst. Evol. Microbiol.">
        <title>The Global Catalogue of Microorganisms (GCM) 10K type strain sequencing project: providing services to taxonomists for standard genome sequencing and annotation.</title>
        <authorList>
            <consortium name="The Broad Institute Genomics Platform"/>
            <consortium name="The Broad Institute Genome Sequencing Center for Infectious Disease"/>
            <person name="Wu L."/>
            <person name="Ma J."/>
        </authorList>
    </citation>
    <scope>NUCLEOTIDE SEQUENCE [LARGE SCALE GENOMIC DNA]</scope>
    <source>
        <strain evidence="5 6">JCM 4524</strain>
    </source>
</reference>
<protein>
    <submittedName>
        <fullName evidence="5">DUF4349 domain-containing protein</fullName>
    </submittedName>
</protein>
<feature type="chain" id="PRO_5047081106" evidence="3">
    <location>
        <begin position="48"/>
        <end position="340"/>
    </location>
</feature>
<dbReference type="InterPro" id="IPR025645">
    <property type="entry name" value="DUF4349"/>
</dbReference>
<comment type="caution">
    <text evidence="5">The sequence shown here is derived from an EMBL/GenBank/DDBJ whole genome shotgun (WGS) entry which is preliminary data.</text>
</comment>
<dbReference type="Pfam" id="PF14257">
    <property type="entry name" value="DUF4349"/>
    <property type="match status" value="1"/>
</dbReference>
<feature type="region of interest" description="Disordered" evidence="1">
    <location>
        <begin position="50"/>
        <end position="90"/>
    </location>
</feature>
<evidence type="ECO:0000259" key="4">
    <source>
        <dbReference type="Pfam" id="PF14257"/>
    </source>
</evidence>
<evidence type="ECO:0000256" key="1">
    <source>
        <dbReference type="SAM" id="MobiDB-lite"/>
    </source>
</evidence>
<feature type="domain" description="DUF4349" evidence="4">
    <location>
        <begin position="94"/>
        <end position="300"/>
    </location>
</feature>
<evidence type="ECO:0000256" key="3">
    <source>
        <dbReference type="SAM" id="SignalP"/>
    </source>
</evidence>
<dbReference type="EMBL" id="BAAASJ010000021">
    <property type="protein sequence ID" value="GAA2628920.1"/>
    <property type="molecule type" value="Genomic_DNA"/>
</dbReference>
<name>A0ABN3QKJ7_9ACTN</name>
<keyword evidence="2" id="KW-0472">Membrane</keyword>
<feature type="compositionally biased region" description="Low complexity" evidence="1">
    <location>
        <begin position="54"/>
        <end position="67"/>
    </location>
</feature>
<feature type="transmembrane region" description="Helical" evidence="2">
    <location>
        <begin position="278"/>
        <end position="301"/>
    </location>
</feature>
<feature type="region of interest" description="Disordered" evidence="1">
    <location>
        <begin position="313"/>
        <end position="340"/>
    </location>
</feature>
<keyword evidence="6" id="KW-1185">Reference proteome</keyword>
<dbReference type="RefSeq" id="WP_344388954.1">
    <property type="nucleotide sequence ID" value="NZ_BAAASJ010000021.1"/>
</dbReference>
<feature type="compositionally biased region" description="Low complexity" evidence="1">
    <location>
        <begin position="314"/>
        <end position="323"/>
    </location>
</feature>
<keyword evidence="3" id="KW-0732">Signal</keyword>
<feature type="region of interest" description="Disordered" evidence="1">
    <location>
        <begin position="1"/>
        <end position="22"/>
    </location>
</feature>
<proteinExistence type="predicted"/>
<keyword evidence="2" id="KW-1133">Transmembrane helix</keyword>
<evidence type="ECO:0000256" key="2">
    <source>
        <dbReference type="SAM" id="Phobius"/>
    </source>
</evidence>
<sequence>MQTRGTTPRHETSRLRPVRSPRPVRTLATLAALLLAAALALTGCTGANDAGTTSDSGGEAASRADAGAADHRQEEDSSGKDQQATAPPKLSATHIIRTASLTVQVKDVPKALAAARTAVENAGGIVGNETTDRDSKGRERSRVVLRVPTDRYEEVLSDLEGSGKLINRTAKAEDVTDQVVDVESRIKTQRASVIRIRELMDQATKLSDVVTLEGELSTRQADLESLLAQQASLKDRTSLATITLSLSETPVKAAEDEDPGLADALSGGWNAFVATFRWIAMALAAVLPFVVGAALLLLLWVRFLRHRLPRRPATADAGTGTAGMPLPVARPAPGEEGRQD</sequence>